<accession>A0A124GP70</accession>
<keyword evidence="1" id="KW-0496">Mitochondrion</keyword>
<comment type="caution">
    <text evidence="1">The sequence shown here is derived from an EMBL/GenBank/DDBJ whole genome shotgun (WGS) entry which is preliminary data.</text>
</comment>
<dbReference type="EMBL" id="LKAM01000001">
    <property type="protein sequence ID" value="KUM51051.1"/>
    <property type="molecule type" value="Genomic_DNA"/>
</dbReference>
<proteinExistence type="predicted"/>
<reference evidence="1" key="1">
    <citation type="journal article" date="2015" name="Genome Biol. Evol.">
        <title>Organellar Genomes of White Spruce (Picea glauca): Assembly and Annotation.</title>
        <authorList>
            <person name="Jackman S.D."/>
            <person name="Warren R.L."/>
            <person name="Gibb E.A."/>
            <person name="Vandervalk B.P."/>
            <person name="Mohamadi H."/>
            <person name="Chu J."/>
            <person name="Raymond A."/>
            <person name="Pleasance S."/>
            <person name="Coope R."/>
            <person name="Wildung M.R."/>
            <person name="Ritland C.E."/>
            <person name="Bousquet J."/>
            <person name="Jones S.J."/>
            <person name="Bohlmann J."/>
            <person name="Birol I."/>
        </authorList>
    </citation>
    <scope>NUCLEOTIDE SEQUENCE [LARGE SCALE GENOMIC DNA]</scope>
    <source>
        <tissue evidence="1">Flushing bud</tissue>
    </source>
</reference>
<organism evidence="1">
    <name type="scientific">Picea glauca</name>
    <name type="common">White spruce</name>
    <name type="synonym">Pinus glauca</name>
    <dbReference type="NCBI Taxonomy" id="3330"/>
    <lineage>
        <taxon>Eukaryota</taxon>
        <taxon>Viridiplantae</taxon>
        <taxon>Streptophyta</taxon>
        <taxon>Embryophyta</taxon>
        <taxon>Tracheophyta</taxon>
        <taxon>Spermatophyta</taxon>
        <taxon>Pinopsida</taxon>
        <taxon>Pinidae</taxon>
        <taxon>Conifers I</taxon>
        <taxon>Pinales</taxon>
        <taxon>Pinaceae</taxon>
        <taxon>Picea</taxon>
    </lineage>
</organism>
<geneLocation type="mitochondrion" evidence="1"/>
<name>A0A124GP70_PICGL</name>
<gene>
    <name evidence="1" type="ORF">ABT39_MTgene897</name>
</gene>
<sequence length="74" mass="9094">MWLAGAQNRKKVLEQLCIYRQAISVTIDLRCLQRFWNPGMAELTYFFYHSDQVIKEVRYNIWYHRPLYHIMVKV</sequence>
<protein>
    <submittedName>
        <fullName evidence="1">Uncharacterized protein</fullName>
    </submittedName>
</protein>
<evidence type="ECO:0000313" key="1">
    <source>
        <dbReference type="EMBL" id="KUM51051.1"/>
    </source>
</evidence>
<dbReference type="AlphaFoldDB" id="A0A124GP70"/>